<organism evidence="1 2">
    <name type="scientific">Dentiscutata heterogama</name>
    <dbReference type="NCBI Taxonomy" id="1316150"/>
    <lineage>
        <taxon>Eukaryota</taxon>
        <taxon>Fungi</taxon>
        <taxon>Fungi incertae sedis</taxon>
        <taxon>Mucoromycota</taxon>
        <taxon>Glomeromycotina</taxon>
        <taxon>Glomeromycetes</taxon>
        <taxon>Diversisporales</taxon>
        <taxon>Gigasporaceae</taxon>
        <taxon>Dentiscutata</taxon>
    </lineage>
</organism>
<gene>
    <name evidence="1" type="ORF">DHETER_LOCUS9547</name>
</gene>
<reference evidence="1" key="1">
    <citation type="submission" date="2021-06" db="EMBL/GenBank/DDBJ databases">
        <authorList>
            <person name="Kallberg Y."/>
            <person name="Tangrot J."/>
            <person name="Rosling A."/>
        </authorList>
    </citation>
    <scope>NUCLEOTIDE SEQUENCE</scope>
    <source>
        <strain evidence="1">IL203A</strain>
    </source>
</reference>
<feature type="non-terminal residue" evidence="1">
    <location>
        <position position="257"/>
    </location>
</feature>
<name>A0ACA9NGQ9_9GLOM</name>
<evidence type="ECO:0000313" key="1">
    <source>
        <dbReference type="EMBL" id="CAG8656471.1"/>
    </source>
</evidence>
<dbReference type="EMBL" id="CAJVPU010016945">
    <property type="protein sequence ID" value="CAG8656471.1"/>
    <property type="molecule type" value="Genomic_DNA"/>
</dbReference>
<comment type="caution">
    <text evidence="1">The sequence shown here is derived from an EMBL/GenBank/DDBJ whole genome shotgun (WGS) entry which is preliminary data.</text>
</comment>
<proteinExistence type="predicted"/>
<dbReference type="Proteomes" id="UP000789702">
    <property type="component" value="Unassembled WGS sequence"/>
</dbReference>
<protein>
    <submittedName>
        <fullName evidence="1">9863_t:CDS:1</fullName>
    </submittedName>
</protein>
<keyword evidence="2" id="KW-1185">Reference proteome</keyword>
<evidence type="ECO:0000313" key="2">
    <source>
        <dbReference type="Proteomes" id="UP000789702"/>
    </source>
</evidence>
<sequence length="257" mass="29370">MGTSSSKNRRDVNSFDTISQYVFSVTGVPKKFDREEEQAGLRHCIVRELFNENFSSPIRNELTLGGLKVLDIGCGFGTWMFEMSSDFQKCQFVGVDKTSQCFIVNKPKNVDFVTADINNGLPFPNESFDFIHIRHLVYDLQDKEWDSLIRESVRVLRPGGYIEITEMEMVTKNFGPNMAKLAKKCIFIIDRVEDLMKSNNLQNIVRYERHFPIGTWNSDVGNAFSTYTCDTLRSAITTFNGPKDIDNELRSLIAEAN</sequence>
<accession>A0ACA9NGQ9</accession>